<dbReference type="GO" id="GO:0000160">
    <property type="term" value="P:phosphorelay signal transduction system"/>
    <property type="evidence" value="ECO:0007669"/>
    <property type="project" value="InterPro"/>
</dbReference>
<dbReference type="Gene3D" id="3.40.50.2300">
    <property type="match status" value="1"/>
</dbReference>
<dbReference type="SMART" id="SM00448">
    <property type="entry name" value="REC"/>
    <property type="match status" value="1"/>
</dbReference>
<dbReference type="AlphaFoldDB" id="A0A1J5Q9M9"/>
<keyword evidence="2" id="KW-0805">Transcription regulation</keyword>
<dbReference type="Pfam" id="PF00196">
    <property type="entry name" value="GerE"/>
    <property type="match status" value="1"/>
</dbReference>
<evidence type="ECO:0000313" key="7">
    <source>
        <dbReference type="EMBL" id="OIQ74195.1"/>
    </source>
</evidence>
<dbReference type="PRINTS" id="PR00038">
    <property type="entry name" value="HTHLUXR"/>
</dbReference>
<dbReference type="Pfam" id="PF00072">
    <property type="entry name" value="Response_reg"/>
    <property type="match status" value="1"/>
</dbReference>
<feature type="domain" description="Response regulatory" evidence="6">
    <location>
        <begin position="7"/>
        <end position="121"/>
    </location>
</feature>
<evidence type="ECO:0000256" key="3">
    <source>
        <dbReference type="ARBA" id="ARBA00023125"/>
    </source>
</evidence>
<dbReference type="SUPFAM" id="SSF46894">
    <property type="entry name" value="C-terminal effector domain of the bipartite response regulators"/>
    <property type="match status" value="1"/>
</dbReference>
<proteinExistence type="predicted"/>
<accession>A0A1J5Q9M9</accession>
<sequence length="207" mass="22239">MSEAEGVVYIVDDDPALRDAISFLVGSVGYAACTCESAAELLRQIDESRPACLVLDVRLPGLSGLELQRELMARDSPARIVFISGHGDIPKAVRAIRHGAVDFLEKPFDDQMLLDRIGEALAASAEELRRRASRASLDRRLGGLTERERDVLRLVIGGKTSKAIASALNISVKTVENHRHNIMTKAGAASVAQLIAWATEANGAEPG</sequence>
<comment type="caution">
    <text evidence="7">The sequence shown here is derived from an EMBL/GenBank/DDBJ whole genome shotgun (WGS) entry which is preliminary data.</text>
</comment>
<evidence type="ECO:0000259" key="5">
    <source>
        <dbReference type="PROSITE" id="PS50043"/>
    </source>
</evidence>
<dbReference type="InterPro" id="IPR011006">
    <property type="entry name" value="CheY-like_superfamily"/>
</dbReference>
<dbReference type="Gene3D" id="1.10.10.10">
    <property type="entry name" value="Winged helix-like DNA-binding domain superfamily/Winged helix DNA-binding domain"/>
    <property type="match status" value="1"/>
</dbReference>
<dbReference type="SMART" id="SM00421">
    <property type="entry name" value="HTH_LUXR"/>
    <property type="match status" value="1"/>
</dbReference>
<dbReference type="PROSITE" id="PS50043">
    <property type="entry name" value="HTH_LUXR_2"/>
    <property type="match status" value="1"/>
</dbReference>
<keyword evidence="3" id="KW-0238">DNA-binding</keyword>
<dbReference type="GO" id="GO:0003677">
    <property type="term" value="F:DNA binding"/>
    <property type="evidence" value="ECO:0007669"/>
    <property type="project" value="UniProtKB-KW"/>
</dbReference>
<dbReference type="InterPro" id="IPR000792">
    <property type="entry name" value="Tscrpt_reg_LuxR_C"/>
</dbReference>
<gene>
    <name evidence="7" type="primary">todT_3</name>
    <name evidence="7" type="ORF">GALL_441550</name>
</gene>
<dbReference type="GO" id="GO:0006355">
    <property type="term" value="P:regulation of DNA-templated transcription"/>
    <property type="evidence" value="ECO:0007669"/>
    <property type="project" value="InterPro"/>
</dbReference>
<dbReference type="CDD" id="cd17537">
    <property type="entry name" value="REC_FixJ"/>
    <property type="match status" value="1"/>
</dbReference>
<dbReference type="PROSITE" id="PS00622">
    <property type="entry name" value="HTH_LUXR_1"/>
    <property type="match status" value="1"/>
</dbReference>
<dbReference type="CDD" id="cd06170">
    <property type="entry name" value="LuxR_C_like"/>
    <property type="match status" value="1"/>
</dbReference>
<feature type="domain" description="HTH luxR-type" evidence="5">
    <location>
        <begin position="137"/>
        <end position="202"/>
    </location>
</feature>
<dbReference type="InterPro" id="IPR016032">
    <property type="entry name" value="Sig_transdc_resp-reg_C-effctor"/>
</dbReference>
<organism evidence="7">
    <name type="scientific">mine drainage metagenome</name>
    <dbReference type="NCBI Taxonomy" id="410659"/>
    <lineage>
        <taxon>unclassified sequences</taxon>
        <taxon>metagenomes</taxon>
        <taxon>ecological metagenomes</taxon>
    </lineage>
</organism>
<reference evidence="7" key="1">
    <citation type="submission" date="2016-10" db="EMBL/GenBank/DDBJ databases">
        <title>Sequence of Gallionella enrichment culture.</title>
        <authorList>
            <person name="Poehlein A."/>
            <person name="Muehling M."/>
            <person name="Daniel R."/>
        </authorList>
    </citation>
    <scope>NUCLEOTIDE SEQUENCE</scope>
</reference>
<evidence type="ECO:0000259" key="6">
    <source>
        <dbReference type="PROSITE" id="PS50110"/>
    </source>
</evidence>
<dbReference type="PANTHER" id="PTHR44688:SF16">
    <property type="entry name" value="DNA-BINDING TRANSCRIPTIONAL ACTIVATOR DEVR_DOSR"/>
    <property type="match status" value="1"/>
</dbReference>
<dbReference type="PROSITE" id="PS50110">
    <property type="entry name" value="RESPONSE_REGULATORY"/>
    <property type="match status" value="1"/>
</dbReference>
<evidence type="ECO:0000256" key="2">
    <source>
        <dbReference type="ARBA" id="ARBA00023015"/>
    </source>
</evidence>
<dbReference type="EMBL" id="MLJW01002593">
    <property type="protein sequence ID" value="OIQ74195.1"/>
    <property type="molecule type" value="Genomic_DNA"/>
</dbReference>
<keyword evidence="4" id="KW-0804">Transcription</keyword>
<dbReference type="SUPFAM" id="SSF52172">
    <property type="entry name" value="CheY-like"/>
    <property type="match status" value="1"/>
</dbReference>
<dbReference type="FunFam" id="3.40.50.2300:FF:000018">
    <property type="entry name" value="DNA-binding transcriptional regulator NtrC"/>
    <property type="match status" value="1"/>
</dbReference>
<dbReference type="PANTHER" id="PTHR44688">
    <property type="entry name" value="DNA-BINDING TRANSCRIPTIONAL ACTIVATOR DEVR_DOSR"/>
    <property type="match status" value="1"/>
</dbReference>
<evidence type="ECO:0000256" key="1">
    <source>
        <dbReference type="ARBA" id="ARBA00022553"/>
    </source>
</evidence>
<protein>
    <submittedName>
        <fullName evidence="7">Response regulator protein TodT</fullName>
    </submittedName>
</protein>
<name>A0A1J5Q9M9_9ZZZZ</name>
<evidence type="ECO:0000256" key="4">
    <source>
        <dbReference type="ARBA" id="ARBA00023163"/>
    </source>
</evidence>
<dbReference type="InterPro" id="IPR001789">
    <property type="entry name" value="Sig_transdc_resp-reg_receiver"/>
</dbReference>
<dbReference type="InterPro" id="IPR036388">
    <property type="entry name" value="WH-like_DNA-bd_sf"/>
</dbReference>
<keyword evidence="1" id="KW-0597">Phosphoprotein</keyword>